<reference evidence="2" key="1">
    <citation type="journal article" date="2014" name="Front. Microbiol.">
        <title>High frequency of phylogenetically diverse reductive dehalogenase-homologous genes in deep subseafloor sedimentary metagenomes.</title>
        <authorList>
            <person name="Kawai M."/>
            <person name="Futagami T."/>
            <person name="Toyoda A."/>
            <person name="Takaki Y."/>
            <person name="Nishi S."/>
            <person name="Hori S."/>
            <person name="Arai W."/>
            <person name="Tsubouchi T."/>
            <person name="Morono Y."/>
            <person name="Uchiyama I."/>
            <person name="Ito T."/>
            <person name="Fujiyama A."/>
            <person name="Inagaki F."/>
            <person name="Takami H."/>
        </authorList>
    </citation>
    <scope>NUCLEOTIDE SEQUENCE</scope>
    <source>
        <strain evidence="2">Expedition CK06-06</strain>
    </source>
</reference>
<feature type="domain" description="PAS" evidence="1">
    <location>
        <begin position="8"/>
        <end position="50"/>
    </location>
</feature>
<gene>
    <name evidence="2" type="ORF">S01H1_24454</name>
</gene>
<feature type="non-terminal residue" evidence="2">
    <location>
        <position position="1"/>
    </location>
</feature>
<accession>X0V251</accession>
<dbReference type="InterPro" id="IPR000014">
    <property type="entry name" value="PAS"/>
</dbReference>
<organism evidence="2">
    <name type="scientific">marine sediment metagenome</name>
    <dbReference type="NCBI Taxonomy" id="412755"/>
    <lineage>
        <taxon>unclassified sequences</taxon>
        <taxon>metagenomes</taxon>
        <taxon>ecological metagenomes</taxon>
    </lineage>
</organism>
<dbReference type="Pfam" id="PF13188">
    <property type="entry name" value="PAS_8"/>
    <property type="match status" value="1"/>
</dbReference>
<dbReference type="EMBL" id="BARS01014571">
    <property type="protein sequence ID" value="GAF94730.1"/>
    <property type="molecule type" value="Genomic_DNA"/>
</dbReference>
<proteinExistence type="predicted"/>
<feature type="non-terminal residue" evidence="2">
    <location>
        <position position="50"/>
    </location>
</feature>
<dbReference type="PROSITE" id="PS50112">
    <property type="entry name" value="PAS"/>
    <property type="match status" value="1"/>
</dbReference>
<sequence>AEETVQVSEEKYRALYENAPLSYQSLNEDGSFIDVNTAWLRTLGYNREEV</sequence>
<dbReference type="Gene3D" id="3.30.450.20">
    <property type="entry name" value="PAS domain"/>
    <property type="match status" value="1"/>
</dbReference>
<protein>
    <recommendedName>
        <fullName evidence="1">PAS domain-containing protein</fullName>
    </recommendedName>
</protein>
<evidence type="ECO:0000313" key="2">
    <source>
        <dbReference type="EMBL" id="GAF94730.1"/>
    </source>
</evidence>
<dbReference type="AlphaFoldDB" id="X0V251"/>
<name>X0V251_9ZZZZ</name>
<dbReference type="InterPro" id="IPR035965">
    <property type="entry name" value="PAS-like_dom_sf"/>
</dbReference>
<dbReference type="SUPFAM" id="SSF55785">
    <property type="entry name" value="PYP-like sensor domain (PAS domain)"/>
    <property type="match status" value="1"/>
</dbReference>
<dbReference type="NCBIfam" id="TIGR00229">
    <property type="entry name" value="sensory_box"/>
    <property type="match status" value="1"/>
</dbReference>
<comment type="caution">
    <text evidence="2">The sequence shown here is derived from an EMBL/GenBank/DDBJ whole genome shotgun (WGS) entry which is preliminary data.</text>
</comment>
<evidence type="ECO:0000259" key="1">
    <source>
        <dbReference type="PROSITE" id="PS50112"/>
    </source>
</evidence>